<protein>
    <submittedName>
        <fullName evidence="2">ABC transporter substrate-binding protein</fullName>
    </submittedName>
</protein>
<dbReference type="RefSeq" id="WP_101176475.1">
    <property type="nucleotide sequence ID" value="NZ_PISE01000014.1"/>
</dbReference>
<dbReference type="AlphaFoldDB" id="A0A2N0Z4A2"/>
<evidence type="ECO:0000313" key="2">
    <source>
        <dbReference type="EMBL" id="PKG24351.1"/>
    </source>
</evidence>
<proteinExistence type="predicted"/>
<evidence type="ECO:0000259" key="1">
    <source>
        <dbReference type="Pfam" id="PF00496"/>
    </source>
</evidence>
<keyword evidence="3" id="KW-1185">Reference proteome</keyword>
<reference evidence="2 3" key="1">
    <citation type="journal article" date="2003" name="Int. J. Syst. Evol. Microbiol.">
        <title>Bacillus nealsonii sp. nov., isolated from a spacecraft-assembly facility, whose spores are gamma-radiation resistant.</title>
        <authorList>
            <person name="Venkateswaran K."/>
            <person name="Kempf M."/>
            <person name="Chen F."/>
            <person name="Satomi M."/>
            <person name="Nicholson W."/>
            <person name="Kern R."/>
        </authorList>
    </citation>
    <scope>NUCLEOTIDE SEQUENCE [LARGE SCALE GENOMIC DNA]</scope>
    <source>
        <strain evidence="2 3">FO-92</strain>
    </source>
</reference>
<dbReference type="InterPro" id="IPR039424">
    <property type="entry name" value="SBP_5"/>
</dbReference>
<dbReference type="PROSITE" id="PS51257">
    <property type="entry name" value="PROKAR_LIPOPROTEIN"/>
    <property type="match status" value="1"/>
</dbReference>
<dbReference type="GO" id="GO:1904680">
    <property type="term" value="F:peptide transmembrane transporter activity"/>
    <property type="evidence" value="ECO:0007669"/>
    <property type="project" value="TreeGrafter"/>
</dbReference>
<feature type="domain" description="Solute-binding protein family 5" evidence="1">
    <location>
        <begin position="88"/>
        <end position="445"/>
    </location>
</feature>
<dbReference type="PIRSF" id="PIRSF002741">
    <property type="entry name" value="MppA"/>
    <property type="match status" value="1"/>
</dbReference>
<dbReference type="InterPro" id="IPR000914">
    <property type="entry name" value="SBP_5_dom"/>
</dbReference>
<dbReference type="Pfam" id="PF00496">
    <property type="entry name" value="SBP_bac_5"/>
    <property type="match status" value="1"/>
</dbReference>
<dbReference type="GO" id="GO:0042597">
    <property type="term" value="C:periplasmic space"/>
    <property type="evidence" value="ECO:0007669"/>
    <property type="project" value="UniProtKB-ARBA"/>
</dbReference>
<evidence type="ECO:0000313" key="3">
    <source>
        <dbReference type="Proteomes" id="UP000233375"/>
    </source>
</evidence>
<dbReference type="GO" id="GO:0043190">
    <property type="term" value="C:ATP-binding cassette (ABC) transporter complex"/>
    <property type="evidence" value="ECO:0007669"/>
    <property type="project" value="InterPro"/>
</dbReference>
<dbReference type="InterPro" id="IPR030678">
    <property type="entry name" value="Peptide/Ni-bd"/>
</dbReference>
<organism evidence="2 3">
    <name type="scientific">Niallia nealsonii</name>
    <dbReference type="NCBI Taxonomy" id="115979"/>
    <lineage>
        <taxon>Bacteria</taxon>
        <taxon>Bacillati</taxon>
        <taxon>Bacillota</taxon>
        <taxon>Bacilli</taxon>
        <taxon>Bacillales</taxon>
        <taxon>Bacillaceae</taxon>
        <taxon>Niallia</taxon>
    </lineage>
</organism>
<dbReference type="SUPFAM" id="SSF53850">
    <property type="entry name" value="Periplasmic binding protein-like II"/>
    <property type="match status" value="1"/>
</dbReference>
<dbReference type="GO" id="GO:0015833">
    <property type="term" value="P:peptide transport"/>
    <property type="evidence" value="ECO:0007669"/>
    <property type="project" value="TreeGrafter"/>
</dbReference>
<dbReference type="CDD" id="cd08495">
    <property type="entry name" value="PBP2_NikA_DppA_OppA_like_8"/>
    <property type="match status" value="1"/>
</dbReference>
<accession>A0A2N0Z4A2</accession>
<dbReference type="PANTHER" id="PTHR30290">
    <property type="entry name" value="PERIPLASMIC BINDING COMPONENT OF ABC TRANSPORTER"/>
    <property type="match status" value="1"/>
</dbReference>
<dbReference type="Proteomes" id="UP000233375">
    <property type="component" value="Unassembled WGS sequence"/>
</dbReference>
<dbReference type="Gene3D" id="3.40.190.10">
    <property type="entry name" value="Periplasmic binding protein-like II"/>
    <property type="match status" value="1"/>
</dbReference>
<dbReference type="EMBL" id="PISE01000014">
    <property type="protein sequence ID" value="PKG24351.1"/>
    <property type="molecule type" value="Genomic_DNA"/>
</dbReference>
<dbReference type="Gene3D" id="3.10.105.10">
    <property type="entry name" value="Dipeptide-binding Protein, Domain 3"/>
    <property type="match status" value="1"/>
</dbReference>
<sequence>MRSNSNKLYFKYTILLIIAVFILSACGGNKSTSSSESQDLVIAMSASNIPSPDTTPTEGYEGYRFVGHQLYDGLVGWDLSQGDKPADVKPGLAESWDTAEDDPTLWTFHLRKNVTFHDGTAFNADSVVFAFDRISNPDSEYYNASVASGVLSYLKYVESYKKIDDYTFQIKTKEPYSFLPYDLTFILIPSTKAVEKYGEDYVSHPSGTGPFKFASMSQGEELVMKKNESYWGDVPKVNQVILKPMPDSSARLAALQSGQVNWAEIPPTESIDQLKSSGFQVLLNDYPHVWPYVLNLKEGPWSDVRVRQAANYAIDRDSLSNSLLNGVAKPATQVLYEGHPWYNEEGEKYTYDPEKAKELLKEAGYPTGFDTTFVVPTSGSGNMWPKEMNEFIQKNLKEVGINVKIEAIEWQTLITQYRAGFPDDKEVGAYNISLAPVAPWVYDRYFATSSSPPNGANIGAYSNKELDEILKKARESFDTAERDQYLKEAGKIVADEAPWIYVVHDQNLRVLAENVKGFVQPQSWFADLKTISIE</sequence>
<name>A0A2N0Z4A2_9BACI</name>
<gene>
    <name evidence="2" type="ORF">CWS01_06960</name>
</gene>
<comment type="caution">
    <text evidence="2">The sequence shown here is derived from an EMBL/GenBank/DDBJ whole genome shotgun (WGS) entry which is preliminary data.</text>
</comment>
<dbReference type="OrthoDB" id="9796817at2"/>
<dbReference type="PANTHER" id="PTHR30290:SF83">
    <property type="entry name" value="ABC TRANSPORTER SUBSTRATE-BINDING PROTEIN"/>
    <property type="match status" value="1"/>
</dbReference>
<dbReference type="Gene3D" id="3.90.76.10">
    <property type="entry name" value="Dipeptide-binding Protein, Domain 1"/>
    <property type="match status" value="1"/>
</dbReference>